<proteinExistence type="predicted"/>
<organism evidence="1 2">
    <name type="scientific">Xenorhabdus khoisanae</name>
    <dbReference type="NCBI Taxonomy" id="880157"/>
    <lineage>
        <taxon>Bacteria</taxon>
        <taxon>Pseudomonadati</taxon>
        <taxon>Pseudomonadota</taxon>
        <taxon>Gammaproteobacteria</taxon>
        <taxon>Enterobacterales</taxon>
        <taxon>Morganellaceae</taxon>
        <taxon>Xenorhabdus</taxon>
    </lineage>
</organism>
<dbReference type="EMBL" id="LFCV01000087">
    <property type="protein sequence ID" value="KMJ44633.1"/>
    <property type="molecule type" value="Genomic_DNA"/>
</dbReference>
<dbReference type="AlphaFoldDB" id="A0A0J5FQU8"/>
<keyword evidence="2" id="KW-1185">Reference proteome</keyword>
<dbReference type="STRING" id="880157.AB204_13230"/>
<evidence type="ECO:0000313" key="1">
    <source>
        <dbReference type="EMBL" id="KMJ44633.1"/>
    </source>
</evidence>
<gene>
    <name evidence="1" type="ORF">AB204_13230</name>
</gene>
<name>A0A0J5FQU8_9GAMM</name>
<evidence type="ECO:0000313" key="2">
    <source>
        <dbReference type="Proteomes" id="UP000036277"/>
    </source>
</evidence>
<dbReference type="PATRIC" id="fig|880157.4.peg.2825"/>
<reference evidence="1 2" key="1">
    <citation type="submission" date="2015-06" db="EMBL/GenBank/DDBJ databases">
        <title>Draft Whole-Genome Sequence of the Entomopathogenic Bacterium Xenorhabdus khoisanae.</title>
        <authorList>
            <person name="Naidoo S."/>
            <person name="Featherston J."/>
            <person name="Gray V.M."/>
        </authorList>
    </citation>
    <scope>NUCLEOTIDE SEQUENCE [LARGE SCALE GENOMIC DNA]</scope>
    <source>
        <strain evidence="1 2">MCB</strain>
    </source>
</reference>
<comment type="caution">
    <text evidence="1">The sequence shown here is derived from an EMBL/GenBank/DDBJ whole genome shotgun (WGS) entry which is preliminary data.</text>
</comment>
<dbReference type="Proteomes" id="UP000036277">
    <property type="component" value="Unassembled WGS sequence"/>
</dbReference>
<sequence length="87" mass="10238">MQLSVHTWMQELHELQACSTPLSHLGSSHQHSPNYLRCLLNYIERTKDDNARISLATCYLLRSSFYKDHEVKPITQIFNKIKTETYL</sequence>
<accession>A0A0J5FQU8</accession>
<protein>
    <submittedName>
        <fullName evidence="1">Uncharacterized protein</fullName>
    </submittedName>
</protein>